<sequence>MKDKLNGTNYADWIRNLRIVLMAEKKEDILDTPLPVEPTDNAPAAEKNAYKKACDAGLEMSCLMLACMEPDLQMQFDNNHAAYDMIVALDDMFQTQARTERFNVSKAFVETKLAEGTAVGPHVIKMLWELHLELHMHGAEKGLNELCGMLKTVEADIKKGAGSSHVMAVQNKPRFKKRGNSWKKKKGKAKGQNSKPNPPAPKAGPTADTECYHCKGKGYWKRNCKLYLESMKDSGGKGHVSENRMKRLHAEGLLTSFDFESYETCEACLLGKMTKAPFTGYYFYNRSEGKVFVARNGIFLEKEFLKREKSGQKVYLEEVQDEQTGKDSTSDADVAEQVEIPVAVEAPPQPRRSARIREARGELLLLDDDEPATYAEAMMDLDSEKWQTDERNRMSKVPYASAIGSIMYAMICTHPDVSYALSVASRYQANPSESHWTLAKNILKYLRRTKDVFLVHGGEEELIVNGYTDASFQTDTDDSQSQSGYVFTINGGAVSWKSSKQETVSDSTAEAEYIVASESTKEGVWMRRFLIELGVFPNASSPLNLHCDSNGAIAQAKEPRNHQKNKHVLRKFHLIREFISRGDIKMCKIHTDLNVADPLTKALPQPKHETHMRAMGIKYLRD</sequence>
<evidence type="ECO:0000313" key="3">
    <source>
        <dbReference type="EMBL" id="CAD6238503.1"/>
    </source>
</evidence>
<dbReference type="EMBL" id="CAJGYO010000006">
    <property type="protein sequence ID" value="CAD6238503.1"/>
    <property type="molecule type" value="Genomic_DNA"/>
</dbReference>
<proteinExistence type="predicted"/>
<protein>
    <recommendedName>
        <fullName evidence="2">GAG-pre-integrase domain-containing protein</fullName>
    </recommendedName>
</protein>
<dbReference type="AlphaFoldDB" id="A0A811PD17"/>
<dbReference type="InterPro" id="IPR025724">
    <property type="entry name" value="GAG-pre-integrase_dom"/>
</dbReference>
<name>A0A811PD17_9POAL</name>
<evidence type="ECO:0000256" key="1">
    <source>
        <dbReference type="SAM" id="MobiDB-lite"/>
    </source>
</evidence>
<feature type="region of interest" description="Disordered" evidence="1">
    <location>
        <begin position="171"/>
        <end position="207"/>
    </location>
</feature>
<dbReference type="Proteomes" id="UP000604825">
    <property type="component" value="Unassembled WGS sequence"/>
</dbReference>
<organism evidence="3 4">
    <name type="scientific">Miscanthus lutarioriparius</name>
    <dbReference type="NCBI Taxonomy" id="422564"/>
    <lineage>
        <taxon>Eukaryota</taxon>
        <taxon>Viridiplantae</taxon>
        <taxon>Streptophyta</taxon>
        <taxon>Embryophyta</taxon>
        <taxon>Tracheophyta</taxon>
        <taxon>Spermatophyta</taxon>
        <taxon>Magnoliopsida</taxon>
        <taxon>Liliopsida</taxon>
        <taxon>Poales</taxon>
        <taxon>Poaceae</taxon>
        <taxon>PACMAD clade</taxon>
        <taxon>Panicoideae</taxon>
        <taxon>Andropogonodae</taxon>
        <taxon>Andropogoneae</taxon>
        <taxon>Saccharinae</taxon>
        <taxon>Miscanthus</taxon>
    </lineage>
</organism>
<dbReference type="Pfam" id="PF13976">
    <property type="entry name" value="gag_pre-integrs"/>
    <property type="match status" value="1"/>
</dbReference>
<dbReference type="CDD" id="cd09272">
    <property type="entry name" value="RNase_HI_RT_Ty1"/>
    <property type="match status" value="1"/>
</dbReference>
<gene>
    <name evidence="3" type="ORF">NCGR_LOCUS25726</name>
</gene>
<feature type="compositionally biased region" description="Basic residues" evidence="1">
    <location>
        <begin position="173"/>
        <end position="189"/>
    </location>
</feature>
<comment type="caution">
    <text evidence="3">The sequence shown here is derived from an EMBL/GenBank/DDBJ whole genome shotgun (WGS) entry which is preliminary data.</text>
</comment>
<evidence type="ECO:0000313" key="4">
    <source>
        <dbReference type="Proteomes" id="UP000604825"/>
    </source>
</evidence>
<feature type="domain" description="GAG-pre-integrase" evidence="2">
    <location>
        <begin position="238"/>
        <end position="273"/>
    </location>
</feature>
<dbReference type="PANTHER" id="PTHR11439:SF496">
    <property type="entry name" value="RNA-DIRECTED DNA POLYMERASE"/>
    <property type="match status" value="1"/>
</dbReference>
<dbReference type="PANTHER" id="PTHR11439">
    <property type="entry name" value="GAG-POL-RELATED RETROTRANSPOSON"/>
    <property type="match status" value="1"/>
</dbReference>
<keyword evidence="4" id="KW-1185">Reference proteome</keyword>
<evidence type="ECO:0000259" key="2">
    <source>
        <dbReference type="Pfam" id="PF13976"/>
    </source>
</evidence>
<accession>A0A811PD17</accession>
<reference evidence="3" key="1">
    <citation type="submission" date="2020-10" db="EMBL/GenBank/DDBJ databases">
        <authorList>
            <person name="Han B."/>
            <person name="Lu T."/>
            <person name="Zhao Q."/>
            <person name="Huang X."/>
            <person name="Zhao Y."/>
        </authorList>
    </citation>
    <scope>NUCLEOTIDE SEQUENCE</scope>
</reference>
<dbReference type="OrthoDB" id="679404at2759"/>